<dbReference type="OrthoDB" id="730489at2759"/>
<dbReference type="GO" id="GO:0005975">
    <property type="term" value="P:carbohydrate metabolic process"/>
    <property type="evidence" value="ECO:0007669"/>
    <property type="project" value="InterPro"/>
</dbReference>
<dbReference type="AlphaFoldDB" id="A0A8J2HFX6"/>
<evidence type="ECO:0000313" key="3">
    <source>
        <dbReference type="Proteomes" id="UP000786811"/>
    </source>
</evidence>
<reference evidence="2" key="1">
    <citation type="submission" date="2021-04" db="EMBL/GenBank/DDBJ databases">
        <authorList>
            <person name="Chebbi M.A.C M."/>
        </authorList>
    </citation>
    <scope>NUCLEOTIDE SEQUENCE</scope>
</reference>
<dbReference type="InterPro" id="IPR052566">
    <property type="entry name" value="Non-lysos_glucosylceramidase"/>
</dbReference>
<evidence type="ECO:0000259" key="1">
    <source>
        <dbReference type="Pfam" id="PF04685"/>
    </source>
</evidence>
<feature type="non-terminal residue" evidence="2">
    <location>
        <position position="241"/>
    </location>
</feature>
<feature type="domain" description="Glycosyl-hydrolase family 116 catalytic region" evidence="1">
    <location>
        <begin position="2"/>
        <end position="130"/>
    </location>
</feature>
<sequence length="241" mass="27515">MINAYPIHNICNWKDLNSKFILTTYRDFILTGNQDMLKDFWPSIKEVLEYSLAWDTDQDGLIENSGFPDQTYDTWVMNGPSAYCGSLWLAALCCSLEIAKIFNDTQFIKKYTEILKKGKDAFQDKLWNGKDGNQGAVNGFLPSGRIDTMTLQSEEMWTGVSYALAALMIHEDMVEEGLRTAEGVYRTVWEQIGLAFQTPEALYEKGGYRSVGYMRPLSIWAIHQAFTYKKQISSDVDDTKL</sequence>
<dbReference type="InterPro" id="IPR006775">
    <property type="entry name" value="GH116_catalytic"/>
</dbReference>
<dbReference type="SUPFAM" id="SSF48208">
    <property type="entry name" value="Six-hairpin glycosidases"/>
    <property type="match status" value="1"/>
</dbReference>
<dbReference type="PANTHER" id="PTHR12654">
    <property type="entry name" value="BILE ACID BETA-GLUCOSIDASE-RELATED"/>
    <property type="match status" value="1"/>
</dbReference>
<dbReference type="Proteomes" id="UP000786811">
    <property type="component" value="Unassembled WGS sequence"/>
</dbReference>
<dbReference type="EMBL" id="CAJNRD030001120">
    <property type="protein sequence ID" value="CAG5094072.1"/>
    <property type="molecule type" value="Genomic_DNA"/>
</dbReference>
<proteinExistence type="predicted"/>
<name>A0A8J2HFX6_COTCN</name>
<dbReference type="InterPro" id="IPR012341">
    <property type="entry name" value="6hp_glycosidase-like_sf"/>
</dbReference>
<protein>
    <submittedName>
        <fullName evidence="2">Similar to GBA2: Non-lysosomal glucosylceramidase (Homo sapiens)</fullName>
    </submittedName>
</protein>
<dbReference type="PANTHER" id="PTHR12654:SF0">
    <property type="entry name" value="NON-LYSOSOMAL GLUCOSYLCERAMIDASE"/>
    <property type="match status" value="1"/>
</dbReference>
<dbReference type="Gene3D" id="1.50.10.10">
    <property type="match status" value="1"/>
</dbReference>
<dbReference type="Pfam" id="PF04685">
    <property type="entry name" value="DUF608"/>
    <property type="match status" value="1"/>
</dbReference>
<keyword evidence="3" id="KW-1185">Reference proteome</keyword>
<comment type="caution">
    <text evidence="2">The sequence shown here is derived from an EMBL/GenBank/DDBJ whole genome shotgun (WGS) entry which is preliminary data.</text>
</comment>
<accession>A0A8J2HFX6</accession>
<organism evidence="2 3">
    <name type="scientific">Cotesia congregata</name>
    <name type="common">Parasitoid wasp</name>
    <name type="synonym">Apanteles congregatus</name>
    <dbReference type="NCBI Taxonomy" id="51543"/>
    <lineage>
        <taxon>Eukaryota</taxon>
        <taxon>Metazoa</taxon>
        <taxon>Ecdysozoa</taxon>
        <taxon>Arthropoda</taxon>
        <taxon>Hexapoda</taxon>
        <taxon>Insecta</taxon>
        <taxon>Pterygota</taxon>
        <taxon>Neoptera</taxon>
        <taxon>Endopterygota</taxon>
        <taxon>Hymenoptera</taxon>
        <taxon>Apocrita</taxon>
        <taxon>Ichneumonoidea</taxon>
        <taxon>Braconidae</taxon>
        <taxon>Microgastrinae</taxon>
        <taxon>Cotesia</taxon>
    </lineage>
</organism>
<evidence type="ECO:0000313" key="2">
    <source>
        <dbReference type="EMBL" id="CAG5094072.1"/>
    </source>
</evidence>
<dbReference type="GO" id="GO:0008422">
    <property type="term" value="F:beta-glucosidase activity"/>
    <property type="evidence" value="ECO:0007669"/>
    <property type="project" value="TreeGrafter"/>
</dbReference>
<dbReference type="InterPro" id="IPR008928">
    <property type="entry name" value="6-hairpin_glycosidase_sf"/>
</dbReference>
<gene>
    <name evidence="2" type="ORF">HICCMSTLAB_LOCUS7398</name>
</gene>